<feature type="domain" description="N-acetyltransferase" evidence="1">
    <location>
        <begin position="30"/>
        <end position="130"/>
    </location>
</feature>
<dbReference type="SUPFAM" id="SSF55729">
    <property type="entry name" value="Acyl-CoA N-acyltransferases (Nat)"/>
    <property type="match status" value="1"/>
</dbReference>
<evidence type="ECO:0000313" key="2">
    <source>
        <dbReference type="EMBL" id="ABD88088.1"/>
    </source>
</evidence>
<dbReference type="KEGG" id="rpc:RPC_2538"/>
<dbReference type="InterPro" id="IPR016181">
    <property type="entry name" value="Acyl_CoA_acyltransferase"/>
</dbReference>
<dbReference type="STRING" id="316056.RPC_2538"/>
<proteinExistence type="predicted"/>
<reference evidence="2" key="1">
    <citation type="submission" date="2006-03" db="EMBL/GenBank/DDBJ databases">
        <title>Complete sequence of Rhodopseudomonas palustris BisB18.</title>
        <authorList>
            <consortium name="US DOE Joint Genome Institute"/>
            <person name="Copeland A."/>
            <person name="Lucas S."/>
            <person name="Lapidus A."/>
            <person name="Barry K."/>
            <person name="Detter J.C."/>
            <person name="Glavina del Rio T."/>
            <person name="Hammon N."/>
            <person name="Israni S."/>
            <person name="Dalin E."/>
            <person name="Tice H."/>
            <person name="Pitluck S."/>
            <person name="Chain P."/>
            <person name="Malfatti S."/>
            <person name="Shin M."/>
            <person name="Vergez L."/>
            <person name="Schmutz J."/>
            <person name="Larimer F."/>
            <person name="Land M."/>
            <person name="Hauser L."/>
            <person name="Pelletier D.A."/>
            <person name="Kyrpides N."/>
            <person name="Anderson I."/>
            <person name="Oda Y."/>
            <person name="Harwood C.S."/>
            <person name="Richardson P."/>
        </authorList>
    </citation>
    <scope>NUCLEOTIDE SEQUENCE [LARGE SCALE GENOMIC DNA]</scope>
    <source>
        <strain evidence="2">BisB18</strain>
    </source>
</reference>
<dbReference type="EMBL" id="CP000301">
    <property type="protein sequence ID" value="ABD88088.1"/>
    <property type="molecule type" value="Genomic_DNA"/>
</dbReference>
<dbReference type="RefSeq" id="WP_011472985.1">
    <property type="nucleotide sequence ID" value="NC_007925.1"/>
</dbReference>
<dbReference type="GO" id="GO:0016747">
    <property type="term" value="F:acyltransferase activity, transferring groups other than amino-acyl groups"/>
    <property type="evidence" value="ECO:0007669"/>
    <property type="project" value="InterPro"/>
</dbReference>
<dbReference type="Pfam" id="PF00583">
    <property type="entry name" value="Acetyltransf_1"/>
    <property type="match status" value="1"/>
</dbReference>
<gene>
    <name evidence="2" type="ordered locus">RPC_2538</name>
</gene>
<organism evidence="2">
    <name type="scientific">Rhodopseudomonas palustris (strain BisB18)</name>
    <dbReference type="NCBI Taxonomy" id="316056"/>
    <lineage>
        <taxon>Bacteria</taxon>
        <taxon>Pseudomonadati</taxon>
        <taxon>Pseudomonadota</taxon>
        <taxon>Alphaproteobacteria</taxon>
        <taxon>Hyphomicrobiales</taxon>
        <taxon>Nitrobacteraceae</taxon>
        <taxon>Rhodopseudomonas</taxon>
    </lineage>
</organism>
<protein>
    <submittedName>
        <fullName evidence="2">GCN5-related N-acetyltransferase</fullName>
    </submittedName>
</protein>
<name>Q214U8_RHOPB</name>
<keyword evidence="2" id="KW-0808">Transferase</keyword>
<dbReference type="Gene3D" id="3.40.630.30">
    <property type="match status" value="1"/>
</dbReference>
<dbReference type="OrthoDB" id="8410947at2"/>
<dbReference type="eggNOG" id="COG1670">
    <property type="taxonomic scope" value="Bacteria"/>
</dbReference>
<evidence type="ECO:0000259" key="1">
    <source>
        <dbReference type="Pfam" id="PF00583"/>
    </source>
</evidence>
<sequence>MPEFTDPTAAMLSFQHALATNEIHLQRGKLDCDIFVFCDQANDSPRFTYVSLDGGDVIAFVNLILVDPIDDGIVCFQIGYAVSEKYRNQGYAKAAIKSALAELWSGLSQNGIPSLCIEAVVHIDNHASNAVARTTLSDRPTEVTDCVSGLQALHYVLRIQK</sequence>
<dbReference type="CDD" id="cd04301">
    <property type="entry name" value="NAT_SF"/>
    <property type="match status" value="1"/>
</dbReference>
<dbReference type="HOGENOM" id="CLU_114530_0_0_5"/>
<dbReference type="InterPro" id="IPR000182">
    <property type="entry name" value="GNAT_dom"/>
</dbReference>
<dbReference type="AlphaFoldDB" id="Q214U8"/>
<accession>Q214U8</accession>